<dbReference type="InterPro" id="IPR007421">
    <property type="entry name" value="Schlafen_AlbA_2_dom"/>
</dbReference>
<evidence type="ECO:0000256" key="1">
    <source>
        <dbReference type="SAM" id="Phobius"/>
    </source>
</evidence>
<dbReference type="AlphaFoldDB" id="A0A1I2FTL0"/>
<dbReference type="Pfam" id="PF04326">
    <property type="entry name" value="SLFN_AlbA_2"/>
    <property type="match status" value="1"/>
</dbReference>
<dbReference type="PANTHER" id="PTHR30595:SF6">
    <property type="entry name" value="SCHLAFEN ALBA-2 DOMAIN-CONTAINING PROTEIN"/>
    <property type="match status" value="1"/>
</dbReference>
<protein>
    <submittedName>
        <fullName evidence="3">Putative DNA-binding domain-containing protein</fullName>
    </submittedName>
</protein>
<evidence type="ECO:0000313" key="3">
    <source>
        <dbReference type="EMBL" id="SFF08333.1"/>
    </source>
</evidence>
<dbReference type="Proteomes" id="UP000181976">
    <property type="component" value="Unassembled WGS sequence"/>
</dbReference>
<dbReference type="InParanoid" id="A0A1I2FTL0"/>
<keyword evidence="1" id="KW-1133">Transmembrane helix</keyword>
<dbReference type="EMBL" id="FONA01000035">
    <property type="protein sequence ID" value="SFF08333.1"/>
    <property type="molecule type" value="Genomic_DNA"/>
</dbReference>
<evidence type="ECO:0000313" key="4">
    <source>
        <dbReference type="Proteomes" id="UP000181976"/>
    </source>
</evidence>
<dbReference type="eggNOG" id="COG2865">
    <property type="taxonomic scope" value="Bacteria"/>
</dbReference>
<feature type="transmembrane region" description="Helical" evidence="1">
    <location>
        <begin position="73"/>
        <end position="91"/>
    </location>
</feature>
<dbReference type="STRING" id="385682.SAMN05444380_1356"/>
<name>A0A1I2FTL0_9BACT</name>
<keyword evidence="1" id="KW-0472">Membrane</keyword>
<dbReference type="InterPro" id="IPR038461">
    <property type="entry name" value="Schlafen_AlbA_2_dom_sf"/>
</dbReference>
<dbReference type="PANTHER" id="PTHR30595">
    <property type="entry name" value="GLPR-RELATED TRANSCRIPTIONAL REPRESSOR"/>
    <property type="match status" value="1"/>
</dbReference>
<reference evidence="3 4" key="1">
    <citation type="submission" date="2016-10" db="EMBL/GenBank/DDBJ databases">
        <authorList>
            <person name="de Groot N.N."/>
        </authorList>
    </citation>
    <scope>NUCLEOTIDE SEQUENCE [LARGE SCALE GENOMIC DNA]</scope>
    <source>
        <strain evidence="3 4">DSM 19012</strain>
    </source>
</reference>
<organism evidence="3 4">
    <name type="scientific">Thermophagus xiamenensis</name>
    <dbReference type="NCBI Taxonomy" id="385682"/>
    <lineage>
        <taxon>Bacteria</taxon>
        <taxon>Pseudomonadati</taxon>
        <taxon>Bacteroidota</taxon>
        <taxon>Bacteroidia</taxon>
        <taxon>Marinilabiliales</taxon>
        <taxon>Marinilabiliaceae</taxon>
        <taxon>Thermophagus</taxon>
    </lineage>
</organism>
<dbReference type="Gene3D" id="3.30.950.30">
    <property type="entry name" value="Schlafen, AAA domain"/>
    <property type="match status" value="1"/>
</dbReference>
<sequence length="271" mass="31096">MMKPATFKYILNNNKDLILHPVFGIILGFFLLHPIAMSIFWFEGNDYLLNLENFKYLFNFLVFESFSPEMSQMSAAFAIIGLLGGLGSGFYSRTLKRREHRLFGNRQLLNKSIPSLIASGQNDYVEFKSSLRYDYRQIKTDKNLETVILKEIAGFLNGKGGILIIGVDDEGKTLGLENDYWTLKRKNKDGFQQRVITLISNAFGKDICSNVHITFQNLESREICLIHINSAHNPIYLQEGNRTIFYLRTGNITNPLTTKETVQYLQTRQLA</sequence>
<feature type="transmembrane region" description="Helical" evidence="1">
    <location>
        <begin position="21"/>
        <end position="42"/>
    </location>
</feature>
<feature type="domain" description="Schlafen AlbA-2" evidence="2">
    <location>
        <begin position="123"/>
        <end position="256"/>
    </location>
</feature>
<keyword evidence="4" id="KW-1185">Reference proteome</keyword>
<keyword evidence="3" id="KW-0238">DNA-binding</keyword>
<proteinExistence type="predicted"/>
<dbReference type="GO" id="GO:0003677">
    <property type="term" value="F:DNA binding"/>
    <property type="evidence" value="ECO:0007669"/>
    <property type="project" value="UniProtKB-KW"/>
</dbReference>
<dbReference type="RefSeq" id="WP_010526142.1">
    <property type="nucleotide sequence ID" value="NZ_FONA01000035.1"/>
</dbReference>
<keyword evidence="1" id="KW-0812">Transmembrane</keyword>
<accession>A0A1I2FTL0</accession>
<evidence type="ECO:0000259" key="2">
    <source>
        <dbReference type="Pfam" id="PF04326"/>
    </source>
</evidence>
<gene>
    <name evidence="3" type="ORF">SAMN05444380_1356</name>
</gene>